<dbReference type="InterPro" id="IPR007680">
    <property type="entry name" value="Arabino_trans_central"/>
</dbReference>
<dbReference type="GO" id="GO:0071766">
    <property type="term" value="P:Actinobacterium-type cell wall biogenesis"/>
    <property type="evidence" value="ECO:0007669"/>
    <property type="project" value="InterPro"/>
</dbReference>
<evidence type="ECO:0000313" key="4">
    <source>
        <dbReference type="Proteomes" id="UP000502035"/>
    </source>
</evidence>
<feature type="transmembrane region" description="Helical" evidence="1">
    <location>
        <begin position="317"/>
        <end position="348"/>
    </location>
</feature>
<dbReference type="GO" id="GO:0052636">
    <property type="term" value="F:arabinosyltransferase activity"/>
    <property type="evidence" value="ECO:0007669"/>
    <property type="project" value="InterPro"/>
</dbReference>
<proteinExistence type="predicted"/>
<feature type="transmembrane region" description="Helical" evidence="1">
    <location>
        <begin position="368"/>
        <end position="389"/>
    </location>
</feature>
<feature type="transmembrane region" description="Helical" evidence="1">
    <location>
        <begin position="490"/>
        <end position="507"/>
    </location>
</feature>
<feature type="transmembrane region" description="Helical" evidence="1">
    <location>
        <begin position="612"/>
        <end position="631"/>
    </location>
</feature>
<keyword evidence="1" id="KW-1133">Transmembrane helix</keyword>
<dbReference type="Proteomes" id="UP000502035">
    <property type="component" value="Chromosome"/>
</dbReference>
<feature type="transmembrane region" description="Helical" evidence="1">
    <location>
        <begin position="401"/>
        <end position="423"/>
    </location>
</feature>
<dbReference type="EMBL" id="CP049866">
    <property type="protein sequence ID" value="QIK75454.1"/>
    <property type="molecule type" value="Genomic_DNA"/>
</dbReference>
<sequence length="901" mass="95767">MTQPTRLAALFALAALLTGVVFALVPSSFHRAQIEWKPTTAADGGSLPLTRTYPDEVEVFTTCDLVRGGDDGALLTAGTLVMALDQGAVAVSTTQYDPAARVELPPGSCDVHAAYRASTSTLALTAGDNSDEVRTPAPTINTLTTGDLPRVQRVEILTRPAGVLWSWGRALAGLLTLALATAATVLLVRAQRGRPPARTRRLPRHHLAPVDAAVALSLLGLTFIVPALLDDGWVLARTELLVQRHWFGNVFATSDAWLPQGFPHEMVLAALAAMGAEFIHLRLFMALCLTVAWVVLRTRVLSPVIGEKASRWPPVAATFLAFGGAWLTTIRAEPIVVLCGVVTLAALVSMHHRPGPFPVLTGLLSAGLAMTAHQTGWVCLGPTVLLLMAAVRAVRIDRRTAWLYGAAVLIAVATSAVALFLALDLRSTLDGARAFSTQDSYTGMFGELSRYEQIFYPGTTGARSFTVLLLVALGLTAGTWVAITNEAQRLLWLASLLWIGGLLLTSSKWPWHLGVYAVPATVFAALAAHAVCQDRRVTGLPGRALLLPLVVLAAGLTLTRSQGGWGAADLSVRSWAEFGALMRQTVWYVALAAALCLGVLADRRLLRGPSTVMLSVAIVFPLVVNLCWIALDAREDGWSFSGMNARQLAGDNACGVLDGELITLAATPLPTESPQPRRVGRALALNGFPHIAGTSIGPLAGSVPVWGTWTDRPGAATPDAVMGVLSGPTFSVNDAKAVSLWSAAGTVEGVAAEVVFTARGEDIERIPLALSVERRWSLHRVTIPEAAEQAYVVIKDETAGVGGWGAVSEPAIVEEEEADTVLASARAFVGPYEYTQYPCVNLPDLADGYWSKIDYLIRASDYFDPNQLSGLTRSQVACEDDGQCVEKLDYAMANVIVTGQG</sequence>
<feature type="transmembrane region" description="Helical" evidence="1">
    <location>
        <begin position="208"/>
        <end position="229"/>
    </location>
</feature>
<reference evidence="3 4" key="1">
    <citation type="submission" date="2020-03" db="EMBL/GenBank/DDBJ databases">
        <title>Nocardioides sp. nov., isolated from fish.</title>
        <authorList>
            <person name="Hyun D.-W."/>
            <person name="Bae J.-W."/>
        </authorList>
    </citation>
    <scope>NUCLEOTIDE SEQUENCE [LARGE SCALE GENOMIC DNA]</scope>
    <source>
        <strain evidence="3 4">HDW12A</strain>
    </source>
</reference>
<feature type="transmembrane region" description="Helical" evidence="1">
    <location>
        <begin position="544"/>
        <end position="561"/>
    </location>
</feature>
<feature type="transmembrane region" description="Helical" evidence="1">
    <location>
        <begin position="164"/>
        <end position="188"/>
    </location>
</feature>
<protein>
    <recommendedName>
        <fullName evidence="2">Arabinofuranosyltransferase central domain-containing protein</fullName>
    </recommendedName>
</protein>
<feature type="transmembrane region" description="Helical" evidence="1">
    <location>
        <begin position="513"/>
        <end position="532"/>
    </location>
</feature>
<evidence type="ECO:0000259" key="2">
    <source>
        <dbReference type="Pfam" id="PF04602"/>
    </source>
</evidence>
<feature type="transmembrane region" description="Helical" evidence="1">
    <location>
        <begin position="581"/>
        <end position="600"/>
    </location>
</feature>
<organism evidence="3 4">
    <name type="scientific">Nocardioides piscis</name>
    <dbReference type="NCBI Taxonomy" id="2714938"/>
    <lineage>
        <taxon>Bacteria</taxon>
        <taxon>Bacillati</taxon>
        <taxon>Actinomycetota</taxon>
        <taxon>Actinomycetes</taxon>
        <taxon>Propionibacteriales</taxon>
        <taxon>Nocardioidaceae</taxon>
        <taxon>Nocardioides</taxon>
    </lineage>
</organism>
<keyword evidence="4" id="KW-1185">Reference proteome</keyword>
<dbReference type="Pfam" id="PF04602">
    <property type="entry name" value="Arabinose_trans"/>
    <property type="match status" value="1"/>
</dbReference>
<keyword evidence="1" id="KW-0812">Transmembrane</keyword>
<gene>
    <name evidence="3" type="ORF">G7071_08390</name>
</gene>
<dbReference type="AlphaFoldDB" id="A0A6G7YEY3"/>
<evidence type="ECO:0000256" key="1">
    <source>
        <dbReference type="SAM" id="Phobius"/>
    </source>
</evidence>
<keyword evidence="1" id="KW-0472">Membrane</keyword>
<dbReference type="KEGG" id="npi:G7071_08390"/>
<evidence type="ECO:0000313" key="3">
    <source>
        <dbReference type="EMBL" id="QIK75454.1"/>
    </source>
</evidence>
<feature type="domain" description="Arabinofuranosyltransferase central" evidence="2">
    <location>
        <begin position="170"/>
        <end position="595"/>
    </location>
</feature>
<feature type="transmembrane region" description="Helical" evidence="1">
    <location>
        <begin position="465"/>
        <end position="483"/>
    </location>
</feature>
<dbReference type="RefSeq" id="WP_166317308.1">
    <property type="nucleotide sequence ID" value="NZ_CP049866.1"/>
</dbReference>
<name>A0A6G7YEY3_9ACTN</name>
<accession>A0A6G7YEY3</accession>
<feature type="transmembrane region" description="Helical" evidence="1">
    <location>
        <begin position="267"/>
        <end position="296"/>
    </location>
</feature>